<evidence type="ECO:0000313" key="3">
    <source>
        <dbReference type="Proteomes" id="UP000323876"/>
    </source>
</evidence>
<dbReference type="GO" id="GO:0016747">
    <property type="term" value="F:acyltransferase activity, transferring groups other than amino-acyl groups"/>
    <property type="evidence" value="ECO:0007669"/>
    <property type="project" value="InterPro"/>
</dbReference>
<keyword evidence="2" id="KW-0808">Transferase</keyword>
<feature type="domain" description="N-acetyltransferase" evidence="1">
    <location>
        <begin position="2"/>
        <end position="148"/>
    </location>
</feature>
<dbReference type="InterPro" id="IPR000182">
    <property type="entry name" value="GNAT_dom"/>
</dbReference>
<protein>
    <submittedName>
        <fullName evidence="2">GNAT family N-acetyltransferase</fullName>
    </submittedName>
</protein>
<dbReference type="Proteomes" id="UP000323876">
    <property type="component" value="Unassembled WGS sequence"/>
</dbReference>
<evidence type="ECO:0000313" key="2">
    <source>
        <dbReference type="EMBL" id="KAA8888371.1"/>
    </source>
</evidence>
<dbReference type="Gene3D" id="3.40.630.30">
    <property type="match status" value="1"/>
</dbReference>
<dbReference type="InterPro" id="IPR016181">
    <property type="entry name" value="Acyl_CoA_acyltransferase"/>
</dbReference>
<reference evidence="2 3" key="1">
    <citation type="submission" date="2019-09" db="EMBL/GenBank/DDBJ databases">
        <authorList>
            <person name="Wang X."/>
        </authorList>
    </citation>
    <scope>NUCLEOTIDE SEQUENCE [LARGE SCALE GENOMIC DNA]</scope>
    <source>
        <strain evidence="2 3">CICC 11023</strain>
    </source>
</reference>
<proteinExistence type="predicted"/>
<dbReference type="Pfam" id="PF00583">
    <property type="entry name" value="Acetyltransf_1"/>
    <property type="match status" value="1"/>
</dbReference>
<name>A0A5N0ELT0_9NOCA</name>
<dbReference type="RefSeq" id="WP_150402537.1">
    <property type="nucleotide sequence ID" value="NZ_VXLC01000004.1"/>
</dbReference>
<gene>
    <name evidence="2" type="ORF">F3087_15170</name>
</gene>
<dbReference type="EMBL" id="VXLC01000004">
    <property type="protein sequence ID" value="KAA8888371.1"/>
    <property type="molecule type" value="Genomic_DNA"/>
</dbReference>
<accession>A0A5N0ELT0</accession>
<organism evidence="2 3">
    <name type="scientific">Nocardia colli</name>
    <dbReference type="NCBI Taxonomy" id="2545717"/>
    <lineage>
        <taxon>Bacteria</taxon>
        <taxon>Bacillati</taxon>
        <taxon>Actinomycetota</taxon>
        <taxon>Actinomycetes</taxon>
        <taxon>Mycobacteriales</taxon>
        <taxon>Nocardiaceae</taxon>
        <taxon>Nocardia</taxon>
    </lineage>
</organism>
<evidence type="ECO:0000259" key="1">
    <source>
        <dbReference type="PROSITE" id="PS51186"/>
    </source>
</evidence>
<sequence length="148" mass="16507">MTEIREISADQTKLAAATLLELRPRWGTVDALVDFVDTDLRPRGYRLVGVFAGNGDVAVSVLGFREAWHSAWGHHLYVDDLITASTARGHGYADLLMAWAKQEALRLKCEAVHLDSGVGPDRAAAHRLYMRHHLNITAHHFTVQMDSH</sequence>
<dbReference type="OrthoDB" id="9805924at2"/>
<dbReference type="SUPFAM" id="SSF55729">
    <property type="entry name" value="Acyl-CoA N-acyltransferases (Nat)"/>
    <property type="match status" value="1"/>
</dbReference>
<keyword evidence="3" id="KW-1185">Reference proteome</keyword>
<dbReference type="AlphaFoldDB" id="A0A5N0ELT0"/>
<dbReference type="CDD" id="cd04301">
    <property type="entry name" value="NAT_SF"/>
    <property type="match status" value="1"/>
</dbReference>
<dbReference type="PROSITE" id="PS51186">
    <property type="entry name" value="GNAT"/>
    <property type="match status" value="1"/>
</dbReference>
<comment type="caution">
    <text evidence="2">The sequence shown here is derived from an EMBL/GenBank/DDBJ whole genome shotgun (WGS) entry which is preliminary data.</text>
</comment>